<gene>
    <name evidence="2" type="ORF">V8G54_007385</name>
</gene>
<dbReference type="EMBL" id="CP144699">
    <property type="protein sequence ID" value="WVZ20063.1"/>
    <property type="molecule type" value="Genomic_DNA"/>
</dbReference>
<evidence type="ECO:0000313" key="3">
    <source>
        <dbReference type="Proteomes" id="UP001374535"/>
    </source>
</evidence>
<evidence type="ECO:0000256" key="1">
    <source>
        <dbReference type="SAM" id="MobiDB-lite"/>
    </source>
</evidence>
<feature type="region of interest" description="Disordered" evidence="1">
    <location>
        <begin position="88"/>
        <end position="113"/>
    </location>
</feature>
<accession>A0AAQ3P5A1</accession>
<organism evidence="2 3">
    <name type="scientific">Vigna mungo</name>
    <name type="common">Black gram</name>
    <name type="synonym">Phaseolus mungo</name>
    <dbReference type="NCBI Taxonomy" id="3915"/>
    <lineage>
        <taxon>Eukaryota</taxon>
        <taxon>Viridiplantae</taxon>
        <taxon>Streptophyta</taxon>
        <taxon>Embryophyta</taxon>
        <taxon>Tracheophyta</taxon>
        <taxon>Spermatophyta</taxon>
        <taxon>Magnoliopsida</taxon>
        <taxon>eudicotyledons</taxon>
        <taxon>Gunneridae</taxon>
        <taxon>Pentapetalae</taxon>
        <taxon>rosids</taxon>
        <taxon>fabids</taxon>
        <taxon>Fabales</taxon>
        <taxon>Fabaceae</taxon>
        <taxon>Papilionoideae</taxon>
        <taxon>50 kb inversion clade</taxon>
        <taxon>NPAAA clade</taxon>
        <taxon>indigoferoid/millettioid clade</taxon>
        <taxon>Phaseoleae</taxon>
        <taxon>Vigna</taxon>
    </lineage>
</organism>
<evidence type="ECO:0000313" key="2">
    <source>
        <dbReference type="EMBL" id="WVZ20063.1"/>
    </source>
</evidence>
<proteinExistence type="predicted"/>
<dbReference type="Proteomes" id="UP001374535">
    <property type="component" value="Chromosome 2"/>
</dbReference>
<protein>
    <submittedName>
        <fullName evidence="2">Uncharacterized protein</fullName>
    </submittedName>
</protein>
<sequence length="113" mass="13363">MVLRHFPRTSQNFKLICMGQDSFFLRGCFIRIPWEDYEDVFKHISKSVWQRSKLEEKLRQNIFRQSSKCMLKISQQWTKPVKKMVGMKNKGHGQLDGGHYSGDYENGCSNKDN</sequence>
<reference evidence="2 3" key="1">
    <citation type="journal article" date="2023" name="Life. Sci Alliance">
        <title>Evolutionary insights into 3D genome organization and epigenetic landscape of Vigna mungo.</title>
        <authorList>
            <person name="Junaid A."/>
            <person name="Singh B."/>
            <person name="Bhatia S."/>
        </authorList>
    </citation>
    <scope>NUCLEOTIDE SEQUENCE [LARGE SCALE GENOMIC DNA]</scope>
    <source>
        <strain evidence="2">Urdbean</strain>
    </source>
</reference>
<dbReference type="AlphaFoldDB" id="A0AAQ3P5A1"/>
<keyword evidence="3" id="KW-1185">Reference proteome</keyword>
<name>A0AAQ3P5A1_VIGMU</name>